<dbReference type="eggNOG" id="COG0079">
    <property type="taxonomic scope" value="Bacteria"/>
</dbReference>
<dbReference type="InterPro" id="IPR015422">
    <property type="entry name" value="PyrdxlP-dep_Trfase_small"/>
</dbReference>
<dbReference type="Gene3D" id="3.40.640.10">
    <property type="entry name" value="Type I PLP-dependent aspartate aminotransferase-like (Major domain)"/>
    <property type="match status" value="1"/>
</dbReference>
<dbReference type="EMBL" id="BAFE01000089">
    <property type="protein sequence ID" value="GAB49514.1"/>
    <property type="molecule type" value="Genomic_DNA"/>
</dbReference>
<dbReference type="SUPFAM" id="SSF53383">
    <property type="entry name" value="PLP-dependent transferases"/>
    <property type="match status" value="1"/>
</dbReference>
<dbReference type="InterPro" id="IPR015421">
    <property type="entry name" value="PyrdxlP-dep_Trfase_major"/>
</dbReference>
<dbReference type="InterPro" id="IPR004839">
    <property type="entry name" value="Aminotransferase_I/II_large"/>
</dbReference>
<keyword evidence="2" id="KW-0663">Pyridoxal phosphate</keyword>
<proteinExistence type="predicted"/>
<accession>H5UUV6</accession>
<comment type="caution">
    <text evidence="5">The sequence shown here is derived from an EMBL/GenBank/DDBJ whole genome shotgun (WGS) entry which is preliminary data.</text>
</comment>
<name>H5UUV6_9MICO</name>
<dbReference type="PANTHER" id="PTHR42885">
    <property type="entry name" value="HISTIDINOL-PHOSPHATE AMINOTRANSFERASE-RELATED"/>
    <property type="match status" value="1"/>
</dbReference>
<evidence type="ECO:0000256" key="1">
    <source>
        <dbReference type="ARBA" id="ARBA00001933"/>
    </source>
</evidence>
<keyword evidence="6" id="KW-1185">Reference proteome</keyword>
<evidence type="ECO:0000256" key="3">
    <source>
        <dbReference type="SAM" id="MobiDB-lite"/>
    </source>
</evidence>
<feature type="compositionally biased region" description="Low complexity" evidence="3">
    <location>
        <begin position="387"/>
        <end position="398"/>
    </location>
</feature>
<evidence type="ECO:0000259" key="4">
    <source>
        <dbReference type="Pfam" id="PF00155"/>
    </source>
</evidence>
<dbReference type="Gene3D" id="3.90.1150.10">
    <property type="entry name" value="Aspartate Aminotransferase, domain 1"/>
    <property type="match status" value="1"/>
</dbReference>
<dbReference type="STRING" id="1089455.MOPEL_130_01210"/>
<dbReference type="AlphaFoldDB" id="H5UUV6"/>
<protein>
    <submittedName>
        <fullName evidence="5">Cobyrinic acid a,c-diamide synthase/threonine-phosphate decarboxylase</fullName>
    </submittedName>
</protein>
<dbReference type="CDD" id="cd00609">
    <property type="entry name" value="AAT_like"/>
    <property type="match status" value="1"/>
</dbReference>
<feature type="region of interest" description="Disordered" evidence="3">
    <location>
        <begin position="365"/>
        <end position="415"/>
    </location>
</feature>
<sequence length="415" mass="43326">MTPATGVTATENEAQAVDAAHMGLHHHGDVEARGMRDYAVNVAVATPPAFLRDALASALDGLAAYPDPAPATARLAAHLGVPEERVLLTNGAAEAFHLVARLRPWRRPVVVHPQFTEPEAALRTAGLVPYRHILPAPGFALDADTLDAGPDAEADLVVLGNPTNPTSRLHPVAEILRLRRPGRLVVVDEAFLDVVPREQDTALRHAASGEGLLVVRSLTKTFGLAGVRAGFLVAEPEIVAACAALQPHWSVNSLALAAVEAICSADGVAHTADVTARLSADRPHLVEGLTALGLEVCGPAAAPFVLARHPRAAELRTRLRERGIAVRRGDTFPGLDGEYVRIAVRGPQETDVLLAALADLLGGGTDDAQDDALPGAQDDHRGDPQHDPAGGTAGTPGDATPPPGTTTPGDDREDR</sequence>
<dbReference type="NCBIfam" id="NF005915">
    <property type="entry name" value="PRK07908.1"/>
    <property type="match status" value="1"/>
</dbReference>
<organism evidence="5 6">
    <name type="scientific">Mobilicoccus pelagius NBRC 104925</name>
    <dbReference type="NCBI Taxonomy" id="1089455"/>
    <lineage>
        <taxon>Bacteria</taxon>
        <taxon>Bacillati</taxon>
        <taxon>Actinomycetota</taxon>
        <taxon>Actinomycetes</taxon>
        <taxon>Micrococcales</taxon>
        <taxon>Dermatophilaceae</taxon>
        <taxon>Mobilicoccus</taxon>
    </lineage>
</organism>
<feature type="compositionally biased region" description="Basic and acidic residues" evidence="3">
    <location>
        <begin position="377"/>
        <end position="386"/>
    </location>
</feature>
<dbReference type="GO" id="GO:0030170">
    <property type="term" value="F:pyridoxal phosphate binding"/>
    <property type="evidence" value="ECO:0007669"/>
    <property type="project" value="InterPro"/>
</dbReference>
<gene>
    <name evidence="5" type="primary">cobBC</name>
    <name evidence="5" type="ORF">MOPEL_130_01210</name>
</gene>
<dbReference type="InterPro" id="IPR015424">
    <property type="entry name" value="PyrdxlP-dep_Trfase"/>
</dbReference>
<feature type="domain" description="Aminotransferase class I/classII large" evidence="4">
    <location>
        <begin position="56"/>
        <end position="356"/>
    </location>
</feature>
<evidence type="ECO:0000256" key="2">
    <source>
        <dbReference type="ARBA" id="ARBA00022898"/>
    </source>
</evidence>
<comment type="cofactor">
    <cofactor evidence="1">
        <name>pyridoxal 5'-phosphate</name>
        <dbReference type="ChEBI" id="CHEBI:597326"/>
    </cofactor>
</comment>
<reference evidence="5 6" key="1">
    <citation type="submission" date="2012-02" db="EMBL/GenBank/DDBJ databases">
        <title>Whole genome shotgun sequence of Mobilicoccus pelagius NBRC 104925.</title>
        <authorList>
            <person name="Yoshida Y."/>
            <person name="Hosoyama A."/>
            <person name="Tsuchikane K."/>
            <person name="Katsumata H."/>
            <person name="Yamazaki S."/>
            <person name="Fujita N."/>
        </authorList>
    </citation>
    <scope>NUCLEOTIDE SEQUENCE [LARGE SCALE GENOMIC DNA]</scope>
    <source>
        <strain evidence="5 6">NBRC 104925</strain>
    </source>
</reference>
<dbReference type="Proteomes" id="UP000004367">
    <property type="component" value="Unassembled WGS sequence"/>
</dbReference>
<evidence type="ECO:0000313" key="6">
    <source>
        <dbReference type="Proteomes" id="UP000004367"/>
    </source>
</evidence>
<dbReference type="PANTHER" id="PTHR42885:SF1">
    <property type="entry name" value="THREONINE-PHOSPHATE DECARBOXYLASE"/>
    <property type="match status" value="1"/>
</dbReference>
<evidence type="ECO:0000313" key="5">
    <source>
        <dbReference type="EMBL" id="GAB49514.1"/>
    </source>
</evidence>
<dbReference type="Pfam" id="PF00155">
    <property type="entry name" value="Aminotran_1_2"/>
    <property type="match status" value="1"/>
</dbReference>